<gene>
    <name evidence="2" type="ORF">D0Y65_039824</name>
</gene>
<protein>
    <submittedName>
        <fullName evidence="2">Uncharacterized protein</fullName>
    </submittedName>
</protein>
<feature type="transmembrane region" description="Helical" evidence="1">
    <location>
        <begin position="12"/>
        <end position="29"/>
    </location>
</feature>
<sequence length="64" mass="7323">MTLASFTEQMYLCLAISILVNLYVLLLALDSPWTNKGVSLMLQDCNFPILTESIYVYNSEQEEE</sequence>
<comment type="caution">
    <text evidence="2">The sequence shown here is derived from an EMBL/GenBank/DDBJ whole genome shotgun (WGS) entry which is preliminary data.</text>
</comment>
<evidence type="ECO:0000313" key="2">
    <source>
        <dbReference type="EMBL" id="RZB62807.1"/>
    </source>
</evidence>
<keyword evidence="1" id="KW-0812">Transmembrane</keyword>
<keyword evidence="1" id="KW-1133">Transmembrane helix</keyword>
<keyword evidence="3" id="KW-1185">Reference proteome</keyword>
<evidence type="ECO:0000256" key="1">
    <source>
        <dbReference type="SAM" id="Phobius"/>
    </source>
</evidence>
<organism evidence="2 3">
    <name type="scientific">Glycine soja</name>
    <name type="common">Wild soybean</name>
    <dbReference type="NCBI Taxonomy" id="3848"/>
    <lineage>
        <taxon>Eukaryota</taxon>
        <taxon>Viridiplantae</taxon>
        <taxon>Streptophyta</taxon>
        <taxon>Embryophyta</taxon>
        <taxon>Tracheophyta</taxon>
        <taxon>Spermatophyta</taxon>
        <taxon>Magnoliopsida</taxon>
        <taxon>eudicotyledons</taxon>
        <taxon>Gunneridae</taxon>
        <taxon>Pentapetalae</taxon>
        <taxon>rosids</taxon>
        <taxon>fabids</taxon>
        <taxon>Fabales</taxon>
        <taxon>Fabaceae</taxon>
        <taxon>Papilionoideae</taxon>
        <taxon>50 kb inversion clade</taxon>
        <taxon>NPAAA clade</taxon>
        <taxon>indigoferoid/millettioid clade</taxon>
        <taxon>Phaseoleae</taxon>
        <taxon>Glycine</taxon>
        <taxon>Glycine subgen. Soja</taxon>
    </lineage>
</organism>
<dbReference type="Proteomes" id="UP000289340">
    <property type="component" value="Chromosome 15"/>
</dbReference>
<name>A0A445GNC6_GLYSO</name>
<accession>A0A445GNC6</accession>
<proteinExistence type="predicted"/>
<dbReference type="EMBL" id="QZWG01000015">
    <property type="protein sequence ID" value="RZB62807.1"/>
    <property type="molecule type" value="Genomic_DNA"/>
</dbReference>
<dbReference type="AlphaFoldDB" id="A0A445GNC6"/>
<keyword evidence="1" id="KW-0472">Membrane</keyword>
<reference evidence="2 3" key="1">
    <citation type="submission" date="2018-09" db="EMBL/GenBank/DDBJ databases">
        <title>A high-quality reference genome of wild soybean provides a powerful tool to mine soybean genomes.</title>
        <authorList>
            <person name="Xie M."/>
            <person name="Chung C.Y.L."/>
            <person name="Li M.-W."/>
            <person name="Wong F.-L."/>
            <person name="Chan T.-F."/>
            <person name="Lam H.-M."/>
        </authorList>
    </citation>
    <scope>NUCLEOTIDE SEQUENCE [LARGE SCALE GENOMIC DNA]</scope>
    <source>
        <strain evidence="3">cv. W05</strain>
        <tissue evidence="2">Hypocotyl of etiolated seedlings</tissue>
    </source>
</reference>
<evidence type="ECO:0000313" key="3">
    <source>
        <dbReference type="Proteomes" id="UP000289340"/>
    </source>
</evidence>